<organism evidence="1">
    <name type="scientific">parechovirus A1</name>
    <dbReference type="NCBI Taxonomy" id="12063"/>
    <lineage>
        <taxon>Viruses</taxon>
        <taxon>Riboviria</taxon>
        <taxon>Orthornavirae</taxon>
        <taxon>Pisuviricota</taxon>
        <taxon>Pisoniviricetes</taxon>
        <taxon>Picornavirales</taxon>
        <taxon>Picornaviridae</taxon>
        <taxon>Paavivirinae</taxon>
        <taxon>Parechovirus</taxon>
        <taxon>Parechovirus ahumpari</taxon>
        <taxon>Parechovirus A</taxon>
    </lineage>
</organism>
<reference evidence="1" key="1">
    <citation type="journal article" date="2008" name="J. Med. Virol.">
        <title>Longitudinal observation of parechovirus in stool samples from Norwegian infants.</title>
        <authorList>
            <person name="Tapia G."/>
            <person name="Cinek O."/>
            <person name="Witso E."/>
            <person name="Kulich M."/>
            <person name="Rasmussen T."/>
            <person name="Grinde B."/>
            <person name="Ronningen K.S."/>
        </authorList>
    </citation>
    <scope>NUCLEOTIDE SEQUENCE</scope>
    <source>
        <strain evidence="1">NO-4328</strain>
    </source>
</reference>
<dbReference type="SUPFAM" id="SSF88633">
    <property type="entry name" value="Positive stranded ssRNA viruses"/>
    <property type="match status" value="1"/>
</dbReference>
<dbReference type="EMBL" id="EU360528">
    <property type="protein sequence ID" value="ABZ80985.1"/>
    <property type="molecule type" value="Genomic_RNA"/>
</dbReference>
<feature type="non-terminal residue" evidence="1">
    <location>
        <position position="180"/>
    </location>
</feature>
<feature type="non-terminal residue" evidence="1">
    <location>
        <position position="1"/>
    </location>
</feature>
<name>B6CP48_9PICO</name>
<evidence type="ECO:0000313" key="1">
    <source>
        <dbReference type="EMBL" id="ABZ80985.1"/>
    </source>
</evidence>
<sequence>QSISPNELGLTSAQDDGAFGLNDETKLFPKFQDTMNVDIFTVSHTKVDNLFGRAWFYQEHTFADEGQWRVSLEFPKQGHGIAFIVICLLYRRTKYSCSVSSMNRDFLRVRLTPMILQHNRDYFPVIQWRHHNPSWRTNDIICTLTTQITLSGQSETISVLATLMCRPSIPGTTQGLQSLS</sequence>
<proteinExistence type="predicted"/>
<protein>
    <submittedName>
        <fullName evidence="1">VP1</fullName>
    </submittedName>
</protein>
<accession>B6CP48</accession>